<feature type="chain" id="PRO_5016173598" description="Beta-xylosidase C-terminal Concanavalin A-like domain-containing protein" evidence="1">
    <location>
        <begin position="32"/>
        <end position="247"/>
    </location>
</feature>
<organism evidence="2 3">
    <name type="scientific">Ereboglobus luteus</name>
    <dbReference type="NCBI Taxonomy" id="1796921"/>
    <lineage>
        <taxon>Bacteria</taxon>
        <taxon>Pseudomonadati</taxon>
        <taxon>Verrucomicrobiota</taxon>
        <taxon>Opitutia</taxon>
        <taxon>Opitutales</taxon>
        <taxon>Opitutaceae</taxon>
        <taxon>Ereboglobus</taxon>
    </lineage>
</organism>
<accession>A0A2U8E481</accession>
<gene>
    <name evidence="2" type="ORF">CKA38_08840</name>
</gene>
<evidence type="ECO:0008006" key="4">
    <source>
        <dbReference type="Google" id="ProtNLM"/>
    </source>
</evidence>
<dbReference type="AlphaFoldDB" id="A0A2U8E481"/>
<evidence type="ECO:0000256" key="1">
    <source>
        <dbReference type="SAM" id="SignalP"/>
    </source>
</evidence>
<dbReference type="Proteomes" id="UP000244896">
    <property type="component" value="Chromosome"/>
</dbReference>
<proteinExistence type="predicted"/>
<dbReference type="EMBL" id="CP023004">
    <property type="protein sequence ID" value="AWI09332.1"/>
    <property type="molecule type" value="Genomic_DNA"/>
</dbReference>
<reference evidence="2 3" key="1">
    <citation type="journal article" date="2018" name="Syst. Appl. Microbiol.">
        <title>Ereboglobus luteus gen. nov. sp. nov. from cockroach guts, and new insights into the oxygen relationship of the genera Opitutus and Didymococcus (Verrucomicrobia: Opitutaceae).</title>
        <authorList>
            <person name="Tegtmeier D."/>
            <person name="Belitz A."/>
            <person name="Radek R."/>
            <person name="Heimerl T."/>
            <person name="Brune A."/>
        </authorList>
    </citation>
    <scope>NUCLEOTIDE SEQUENCE [LARGE SCALE GENOMIC DNA]</scope>
    <source>
        <strain evidence="2 3">Ho45</strain>
    </source>
</reference>
<keyword evidence="3" id="KW-1185">Reference proteome</keyword>
<evidence type="ECO:0000313" key="2">
    <source>
        <dbReference type="EMBL" id="AWI09332.1"/>
    </source>
</evidence>
<evidence type="ECO:0000313" key="3">
    <source>
        <dbReference type="Proteomes" id="UP000244896"/>
    </source>
</evidence>
<name>A0A2U8E481_9BACT</name>
<sequence>MNLPKNRRVLPRIHALAVLAAGVFTLSAVHAALPVVSDGETVVFSEDFADNSNKWTSVAGEPVVKHALIADSFWGPSIISDGKDVASNAYLPKIVDLADGPISVYFRVRTENPRGTDGSRFEITLRESTGNHLVTLSLRPALPVGIAYRDPAGKGTRTNVGSTSRLFKKPGALVSFKLVVTPGKDRFPATAEVFYYDETKAVYTSLGKAADVVNLTTGKFNRLSIFSRNGEKGATWFDSVAVAQAAK</sequence>
<feature type="signal peptide" evidence="1">
    <location>
        <begin position="1"/>
        <end position="31"/>
    </location>
</feature>
<dbReference type="RefSeq" id="WP_108825143.1">
    <property type="nucleotide sequence ID" value="NZ_CP023004.1"/>
</dbReference>
<keyword evidence="1" id="KW-0732">Signal</keyword>
<protein>
    <recommendedName>
        <fullName evidence="4">Beta-xylosidase C-terminal Concanavalin A-like domain-containing protein</fullName>
    </recommendedName>
</protein>
<dbReference type="KEGG" id="elut:CKA38_08840"/>